<accession>A0A0A9DRI8</accession>
<reference evidence="1" key="1">
    <citation type="submission" date="2014-09" db="EMBL/GenBank/DDBJ databases">
        <authorList>
            <person name="Magalhaes I.L.F."/>
            <person name="Oliveira U."/>
            <person name="Santos F.R."/>
            <person name="Vidigal T.H.D.A."/>
            <person name="Brescovit A.D."/>
            <person name="Santos A.J."/>
        </authorList>
    </citation>
    <scope>NUCLEOTIDE SEQUENCE</scope>
    <source>
        <tissue evidence="1">Shoot tissue taken approximately 20 cm above the soil surface</tissue>
    </source>
</reference>
<evidence type="ECO:0000313" key="1">
    <source>
        <dbReference type="EMBL" id="JAD91159.1"/>
    </source>
</evidence>
<sequence>MLKVNTEK</sequence>
<reference evidence="1" key="2">
    <citation type="journal article" date="2015" name="Data Brief">
        <title>Shoot transcriptome of the giant reed, Arundo donax.</title>
        <authorList>
            <person name="Barrero R.A."/>
            <person name="Guerrero F.D."/>
            <person name="Moolhuijzen P."/>
            <person name="Goolsby J.A."/>
            <person name="Tidwell J."/>
            <person name="Bellgard S.E."/>
            <person name="Bellgard M.I."/>
        </authorList>
    </citation>
    <scope>NUCLEOTIDE SEQUENCE</scope>
    <source>
        <tissue evidence="1">Shoot tissue taken approximately 20 cm above the soil surface</tissue>
    </source>
</reference>
<proteinExistence type="predicted"/>
<organism evidence="1">
    <name type="scientific">Arundo donax</name>
    <name type="common">Giant reed</name>
    <name type="synonym">Donax arundinaceus</name>
    <dbReference type="NCBI Taxonomy" id="35708"/>
    <lineage>
        <taxon>Eukaryota</taxon>
        <taxon>Viridiplantae</taxon>
        <taxon>Streptophyta</taxon>
        <taxon>Embryophyta</taxon>
        <taxon>Tracheophyta</taxon>
        <taxon>Spermatophyta</taxon>
        <taxon>Magnoliopsida</taxon>
        <taxon>Liliopsida</taxon>
        <taxon>Poales</taxon>
        <taxon>Poaceae</taxon>
        <taxon>PACMAD clade</taxon>
        <taxon>Arundinoideae</taxon>
        <taxon>Arundineae</taxon>
        <taxon>Arundo</taxon>
    </lineage>
</organism>
<protein>
    <submittedName>
        <fullName evidence="1">Uncharacterized protein</fullName>
    </submittedName>
</protein>
<dbReference type="EMBL" id="GBRH01206736">
    <property type="protein sequence ID" value="JAD91159.1"/>
    <property type="molecule type" value="Transcribed_RNA"/>
</dbReference>
<name>A0A0A9DRI8_ARUDO</name>